<feature type="compositionally biased region" description="Low complexity" evidence="1">
    <location>
        <begin position="122"/>
        <end position="142"/>
    </location>
</feature>
<evidence type="ECO:0000256" key="1">
    <source>
        <dbReference type="SAM" id="MobiDB-lite"/>
    </source>
</evidence>
<name>A0ABD3MPE0_9STRA</name>
<feature type="region of interest" description="Disordered" evidence="1">
    <location>
        <begin position="225"/>
        <end position="259"/>
    </location>
</feature>
<comment type="caution">
    <text evidence="3">The sequence shown here is derived from an EMBL/GenBank/DDBJ whole genome shotgun (WGS) entry which is preliminary data.</text>
</comment>
<feature type="compositionally biased region" description="Basic residues" evidence="1">
    <location>
        <begin position="110"/>
        <end position="121"/>
    </location>
</feature>
<feature type="chain" id="PRO_5044800866" description="Cellulase" evidence="2">
    <location>
        <begin position="22"/>
        <end position="815"/>
    </location>
</feature>
<feature type="region of interest" description="Disordered" evidence="1">
    <location>
        <begin position="357"/>
        <end position="405"/>
    </location>
</feature>
<reference evidence="3 4" key="1">
    <citation type="submission" date="2024-10" db="EMBL/GenBank/DDBJ databases">
        <title>Updated reference genomes for cyclostephanoid diatoms.</title>
        <authorList>
            <person name="Roberts W.R."/>
            <person name="Alverson A.J."/>
        </authorList>
    </citation>
    <scope>NUCLEOTIDE SEQUENCE [LARGE SCALE GENOMIC DNA]</scope>
    <source>
        <strain evidence="3 4">AJA276-08</strain>
    </source>
</reference>
<keyword evidence="4" id="KW-1185">Reference proteome</keyword>
<evidence type="ECO:0000313" key="4">
    <source>
        <dbReference type="Proteomes" id="UP001530315"/>
    </source>
</evidence>
<dbReference type="Gene3D" id="2.80.10.50">
    <property type="match status" value="1"/>
</dbReference>
<keyword evidence="2" id="KW-0732">Signal</keyword>
<feature type="signal peptide" evidence="2">
    <location>
        <begin position="1"/>
        <end position="21"/>
    </location>
</feature>
<organism evidence="3 4">
    <name type="scientific">Stephanodiscus triporus</name>
    <dbReference type="NCBI Taxonomy" id="2934178"/>
    <lineage>
        <taxon>Eukaryota</taxon>
        <taxon>Sar</taxon>
        <taxon>Stramenopiles</taxon>
        <taxon>Ochrophyta</taxon>
        <taxon>Bacillariophyta</taxon>
        <taxon>Coscinodiscophyceae</taxon>
        <taxon>Thalassiosirophycidae</taxon>
        <taxon>Stephanodiscales</taxon>
        <taxon>Stephanodiscaceae</taxon>
        <taxon>Stephanodiscus</taxon>
    </lineage>
</organism>
<dbReference type="AlphaFoldDB" id="A0ABD3MPE0"/>
<proteinExistence type="predicted"/>
<feature type="compositionally biased region" description="Low complexity" evidence="1">
    <location>
        <begin position="81"/>
        <end position="96"/>
    </location>
</feature>
<evidence type="ECO:0000313" key="3">
    <source>
        <dbReference type="EMBL" id="KAL3765643.1"/>
    </source>
</evidence>
<evidence type="ECO:0008006" key="5">
    <source>
        <dbReference type="Google" id="ProtNLM"/>
    </source>
</evidence>
<dbReference type="EMBL" id="JALLAZ020001746">
    <property type="protein sequence ID" value="KAL3765643.1"/>
    <property type="molecule type" value="Genomic_DNA"/>
</dbReference>
<evidence type="ECO:0000256" key="2">
    <source>
        <dbReference type="SAM" id="SignalP"/>
    </source>
</evidence>
<dbReference type="Proteomes" id="UP001530315">
    <property type="component" value="Unassembled WGS sequence"/>
</dbReference>
<accession>A0ABD3MPE0</accession>
<gene>
    <name evidence="3" type="ORF">ACHAW5_000326</name>
</gene>
<feature type="region of interest" description="Disordered" evidence="1">
    <location>
        <begin position="33"/>
        <end position="165"/>
    </location>
</feature>
<sequence>MRGMFLAIVVSAASSTTTVSAKDAAVVGVRPRAAVDAMTSPSAAGGRRRRREAAHHGGESDNRHRRRGASGDAVASVALHVKSPVSSKSSSSSSSNPPTPATSPHENKHASKGGKSSKAKTSKAPLVAVATASPSPSSPVSAAEDRSPSSRPSSTSSDPLLDPLPPLVWLGPSGCTPDSPCPACAGDCDSDDDCDVGLVCYMRTALMPTTVPGCAVGGPGEVDGADYCHDPNRGTSVAPSAAPVGPSPPPPSSSSSSSSLLPYLTWRGVDGCTPTSPCEPCQGDCDSDSDCLSGASITSASPPDGSGSVVTQYTSACFKRVDGSSVRVPGCEVGGAGDVPGADYCYAMVRMDLTYHDDDGTTSTSGPEADEVATTTPPPTPTTVDDDAGTTESPNDGTGDGGDEGARAYFIRSRARRATGGEGGGANVAPNGTTTTTVMTTTAITRLANDGADGWCIGGALSPDYYQLLMEECTPDYDTGANGFSHDAYVMTRMEQMDQLWFMDGMGHVRSSFDHGRCMTVSSSHVGGGVVAEEAPVEIGPCAGADSSSRFYYDDIGLLRLRGHEDYCVTFLGGDAPTRGSSVILDPCPAVAAATAGRGGEGKYGWDLVPERDLVESAATDSPVASPARGPQLQYLGRDACSTLTPCQECVGDCDSDDDCSIGLSCFERERGDVLQVPGCGTGGPGDIPGADYCYDPSSDDDDDDDGDTTSVTPSTSAPPSLRWLGSEGCTPTRPCGACSGDCDEDDDCLDGHECFKRLVGDFSPVPGCGVGGPGDIPGGDYCFDSTAALGSAKSLPDQLVLHRHHLRLLCLRLP</sequence>
<protein>
    <recommendedName>
        <fullName evidence="5">Cellulase</fullName>
    </recommendedName>
</protein>
<feature type="compositionally biased region" description="Low complexity" evidence="1">
    <location>
        <begin position="709"/>
        <end position="721"/>
    </location>
</feature>
<dbReference type="InterPro" id="IPR035992">
    <property type="entry name" value="Ricin_B-like_lectins"/>
</dbReference>
<dbReference type="SUPFAM" id="SSF50370">
    <property type="entry name" value="Ricin B-like lectins"/>
    <property type="match status" value="1"/>
</dbReference>
<dbReference type="PROSITE" id="PS50231">
    <property type="entry name" value="RICIN_B_LECTIN"/>
    <property type="match status" value="1"/>
</dbReference>
<feature type="compositionally biased region" description="Low complexity" evidence="1">
    <location>
        <begin position="149"/>
        <end position="161"/>
    </location>
</feature>
<feature type="compositionally biased region" description="Acidic residues" evidence="1">
    <location>
        <begin position="698"/>
        <end position="708"/>
    </location>
</feature>
<feature type="region of interest" description="Disordered" evidence="1">
    <location>
        <begin position="691"/>
        <end position="724"/>
    </location>
</feature>